<evidence type="ECO:0000313" key="2">
    <source>
        <dbReference type="EMBL" id="GGJ88523.1"/>
    </source>
</evidence>
<keyword evidence="1" id="KW-0732">Signal</keyword>
<evidence type="ECO:0000256" key="1">
    <source>
        <dbReference type="SAM" id="SignalP"/>
    </source>
</evidence>
<comment type="caution">
    <text evidence="2">The sequence shown here is derived from an EMBL/GenBank/DDBJ whole genome shotgun (WGS) entry which is preliminary data.</text>
</comment>
<dbReference type="RefSeq" id="WP_229671145.1">
    <property type="nucleotide sequence ID" value="NZ_BMOE01000021.1"/>
</dbReference>
<sequence length="301" mass="30913">MSALTPSVPARRAARAAWLAVLVLLAGAPALAAAPASVPPAVSPSSAAPPTVTPAPAATPTEALLSALRRARQAEVRGAAVLELVFPPGGTPTRRAAALPHLSAVPGLVRRNYTVTVTPGTVAGRAAWRYALTPTNPLAARWTVWVDRRWNLPLAYQERMPDGRLARRAELLGVTGQPATLPAALPAPAVPAGLRRALLAGLPGLKLPDGFEPLSVRTADTGDTEVLLGDGLNVLALVVSRRSVQPASGVAVRRIGPQSVWLVGNLPQSALQDALSGVRRVNAQAVQALPGTSGPPAASDQ</sequence>
<proteinExistence type="predicted"/>
<gene>
    <name evidence="2" type="ORF">GCM10008939_35760</name>
</gene>
<dbReference type="AlphaFoldDB" id="A0A917PRQ6"/>
<dbReference type="EMBL" id="BMOE01000021">
    <property type="protein sequence ID" value="GGJ88523.1"/>
    <property type="molecule type" value="Genomic_DNA"/>
</dbReference>
<keyword evidence="3" id="KW-1185">Reference proteome</keyword>
<feature type="signal peptide" evidence="1">
    <location>
        <begin position="1"/>
        <end position="32"/>
    </location>
</feature>
<evidence type="ECO:0000313" key="3">
    <source>
        <dbReference type="Proteomes" id="UP000635726"/>
    </source>
</evidence>
<name>A0A917PRQ6_9DEIO</name>
<feature type="chain" id="PRO_5036835316" description="Transcriptional regulator" evidence="1">
    <location>
        <begin position="33"/>
        <end position="301"/>
    </location>
</feature>
<reference evidence="2" key="1">
    <citation type="journal article" date="2014" name="Int. J. Syst. Evol. Microbiol.">
        <title>Complete genome sequence of Corynebacterium casei LMG S-19264T (=DSM 44701T), isolated from a smear-ripened cheese.</title>
        <authorList>
            <consortium name="US DOE Joint Genome Institute (JGI-PGF)"/>
            <person name="Walter F."/>
            <person name="Albersmeier A."/>
            <person name="Kalinowski J."/>
            <person name="Ruckert C."/>
        </authorList>
    </citation>
    <scope>NUCLEOTIDE SEQUENCE</scope>
    <source>
        <strain evidence="2">JCM 14371</strain>
    </source>
</reference>
<organism evidence="2 3">
    <name type="scientific">Deinococcus aquiradiocola</name>
    <dbReference type="NCBI Taxonomy" id="393059"/>
    <lineage>
        <taxon>Bacteria</taxon>
        <taxon>Thermotogati</taxon>
        <taxon>Deinococcota</taxon>
        <taxon>Deinococci</taxon>
        <taxon>Deinococcales</taxon>
        <taxon>Deinococcaceae</taxon>
        <taxon>Deinococcus</taxon>
    </lineage>
</organism>
<reference evidence="2" key="2">
    <citation type="submission" date="2020-09" db="EMBL/GenBank/DDBJ databases">
        <authorList>
            <person name="Sun Q."/>
            <person name="Ohkuma M."/>
        </authorList>
    </citation>
    <scope>NUCLEOTIDE SEQUENCE</scope>
    <source>
        <strain evidence="2">JCM 14371</strain>
    </source>
</reference>
<evidence type="ECO:0008006" key="4">
    <source>
        <dbReference type="Google" id="ProtNLM"/>
    </source>
</evidence>
<dbReference type="Gene3D" id="2.50.20.10">
    <property type="entry name" value="Lipoprotein localisation LolA/LolB/LppX"/>
    <property type="match status" value="1"/>
</dbReference>
<protein>
    <recommendedName>
        <fullName evidence="4">Transcriptional regulator</fullName>
    </recommendedName>
</protein>
<accession>A0A917PRQ6</accession>
<dbReference type="Proteomes" id="UP000635726">
    <property type="component" value="Unassembled WGS sequence"/>
</dbReference>